<sequence>MNYTQGATNLFRQRGMSPLGILFILVLILVLIFMFDMGFIFLSENCIDEGPILCALNMLLGEDEESAPQEGAVTAAGVVSGEYGGEARSVTVTLTFPLEGGAVSGSFSGDCDGNIKGTYAGGNGGAISGTGKGSCAFVIPASGQFSGTVNQSTKSVPVSGSGSAAGFSGEGSLTLTY</sequence>
<keyword evidence="1" id="KW-1133">Transmembrane helix</keyword>
<evidence type="ECO:0000313" key="2">
    <source>
        <dbReference type="EMBL" id="OGG76843.1"/>
    </source>
</evidence>
<keyword evidence="1" id="KW-0472">Membrane</keyword>
<keyword evidence="1" id="KW-0812">Transmembrane</keyword>
<evidence type="ECO:0000256" key="1">
    <source>
        <dbReference type="SAM" id="Phobius"/>
    </source>
</evidence>
<reference evidence="2 3" key="1">
    <citation type="journal article" date="2016" name="Nat. Commun.">
        <title>Thousands of microbial genomes shed light on interconnected biogeochemical processes in an aquifer system.</title>
        <authorList>
            <person name="Anantharaman K."/>
            <person name="Brown C.T."/>
            <person name="Hug L.A."/>
            <person name="Sharon I."/>
            <person name="Castelle C.J."/>
            <person name="Probst A.J."/>
            <person name="Thomas B.C."/>
            <person name="Singh A."/>
            <person name="Wilkins M.J."/>
            <person name="Karaoz U."/>
            <person name="Brodie E.L."/>
            <person name="Williams K.H."/>
            <person name="Hubbard S.S."/>
            <person name="Banfield J.F."/>
        </authorList>
    </citation>
    <scope>NUCLEOTIDE SEQUENCE [LARGE SCALE GENOMIC DNA]</scope>
</reference>
<dbReference type="Proteomes" id="UP000177215">
    <property type="component" value="Unassembled WGS sequence"/>
</dbReference>
<name>A0A1F6ETA4_9BACT</name>
<evidence type="ECO:0000313" key="3">
    <source>
        <dbReference type="Proteomes" id="UP000177215"/>
    </source>
</evidence>
<feature type="transmembrane region" description="Helical" evidence="1">
    <location>
        <begin position="21"/>
        <end position="42"/>
    </location>
</feature>
<comment type="caution">
    <text evidence="2">The sequence shown here is derived from an EMBL/GenBank/DDBJ whole genome shotgun (WGS) entry which is preliminary data.</text>
</comment>
<accession>A0A1F6ETA4</accession>
<gene>
    <name evidence="2" type="ORF">A3B35_01985</name>
</gene>
<proteinExistence type="predicted"/>
<organism evidence="2 3">
    <name type="scientific">Candidatus Kaiserbacteria bacterium RIFCSPLOWO2_01_FULL_54_24</name>
    <dbReference type="NCBI Taxonomy" id="1798515"/>
    <lineage>
        <taxon>Bacteria</taxon>
        <taxon>Candidatus Kaiseribacteriota</taxon>
    </lineage>
</organism>
<protein>
    <submittedName>
        <fullName evidence="2">Uncharacterized protein</fullName>
    </submittedName>
</protein>
<dbReference type="EMBL" id="MFMC01000036">
    <property type="protein sequence ID" value="OGG76843.1"/>
    <property type="molecule type" value="Genomic_DNA"/>
</dbReference>
<dbReference type="AlphaFoldDB" id="A0A1F6ETA4"/>